<reference evidence="3 4" key="1">
    <citation type="journal article" date="2016" name="Sci. Rep.">
        <title>Penicillium arizonense, a new, genome sequenced fungal species, reveals a high chemical diversity in secreted metabolites.</title>
        <authorList>
            <person name="Grijseels S."/>
            <person name="Nielsen J.C."/>
            <person name="Randelovic M."/>
            <person name="Nielsen J."/>
            <person name="Nielsen K.F."/>
            <person name="Workman M."/>
            <person name="Frisvad J.C."/>
        </authorList>
    </citation>
    <scope>NUCLEOTIDE SEQUENCE [LARGE SCALE GENOMIC DNA]</scope>
    <source>
        <strain evidence="3 4">CBS 141311</strain>
    </source>
</reference>
<dbReference type="OrthoDB" id="2142040at2759"/>
<dbReference type="Proteomes" id="UP000177622">
    <property type="component" value="Unassembled WGS sequence"/>
</dbReference>
<dbReference type="Gene3D" id="3.40.50.410">
    <property type="entry name" value="von Willebrand factor, type A domain"/>
    <property type="match status" value="1"/>
</dbReference>
<gene>
    <name evidence="3" type="ORF">PENARI_c010G08691</name>
</gene>
<feature type="domain" description="VWFA" evidence="2">
    <location>
        <begin position="104"/>
        <end position="305"/>
    </location>
</feature>
<dbReference type="InterPro" id="IPR036465">
    <property type="entry name" value="vWFA_dom_sf"/>
</dbReference>
<dbReference type="PANTHER" id="PTHR34706:SF1">
    <property type="entry name" value="VWFA DOMAIN-CONTAINING PROTEIN"/>
    <property type="match status" value="1"/>
</dbReference>
<dbReference type="AlphaFoldDB" id="A0A1F5LHC6"/>
<dbReference type="SUPFAM" id="SSF53300">
    <property type="entry name" value="vWA-like"/>
    <property type="match status" value="1"/>
</dbReference>
<feature type="compositionally biased region" description="Low complexity" evidence="1">
    <location>
        <begin position="53"/>
        <end position="62"/>
    </location>
</feature>
<organism evidence="3 4">
    <name type="scientific">Penicillium arizonense</name>
    <dbReference type="NCBI Taxonomy" id="1835702"/>
    <lineage>
        <taxon>Eukaryota</taxon>
        <taxon>Fungi</taxon>
        <taxon>Dikarya</taxon>
        <taxon>Ascomycota</taxon>
        <taxon>Pezizomycotina</taxon>
        <taxon>Eurotiomycetes</taxon>
        <taxon>Eurotiomycetidae</taxon>
        <taxon>Eurotiales</taxon>
        <taxon>Aspergillaceae</taxon>
        <taxon>Penicillium</taxon>
    </lineage>
</organism>
<protein>
    <recommendedName>
        <fullName evidence="2">VWFA domain-containing protein</fullName>
    </recommendedName>
</protein>
<name>A0A1F5LHC6_PENAI</name>
<keyword evidence="4" id="KW-1185">Reference proteome</keyword>
<dbReference type="PANTHER" id="PTHR34706">
    <property type="entry name" value="SLR1338 PROTEIN"/>
    <property type="match status" value="1"/>
</dbReference>
<proteinExistence type="predicted"/>
<evidence type="ECO:0000259" key="2">
    <source>
        <dbReference type="PROSITE" id="PS50234"/>
    </source>
</evidence>
<evidence type="ECO:0000256" key="1">
    <source>
        <dbReference type="SAM" id="MobiDB-lite"/>
    </source>
</evidence>
<accession>A0A1F5LHC6</accession>
<evidence type="ECO:0000313" key="3">
    <source>
        <dbReference type="EMBL" id="OGE52351.1"/>
    </source>
</evidence>
<dbReference type="PROSITE" id="PS50234">
    <property type="entry name" value="VWFA"/>
    <property type="match status" value="1"/>
</dbReference>
<feature type="region of interest" description="Disordered" evidence="1">
    <location>
        <begin position="1"/>
        <end position="93"/>
    </location>
</feature>
<evidence type="ECO:0000313" key="4">
    <source>
        <dbReference type="Proteomes" id="UP000177622"/>
    </source>
</evidence>
<dbReference type="SMART" id="SM00327">
    <property type="entry name" value="VWA"/>
    <property type="match status" value="1"/>
</dbReference>
<dbReference type="STRING" id="1835702.A0A1F5LHC6"/>
<sequence>MPLAAMNLSEKSPSKWASFASHRRSSGQETQVRAEPAPKKSWRSKFRSPVTFNPNSNSNSNNETTDLPPPYSANPSSPRTLHQHQSTNTPTDPESAYTFLNTFDTIFLVDDSTSMKGSNWTSAANAIAAIAPICTAHDPDGIDIYFLNQPASSNVHHNITTPSQVHEIFQSAQPRGATPIGKRLNDILRPYMARVERMHTAQKRGDNGELYVRPVNIIVITDGVFTDDAESVIVGVARKLDLIDAIAWQVGIQFFQVGRDESARLYLQELDDFLGGRCRDGLRDIVDTVSWKERGLSGEGILKTVLGAVNKRLDRRVL</sequence>
<comment type="caution">
    <text evidence="3">The sequence shown here is derived from an EMBL/GenBank/DDBJ whole genome shotgun (WGS) entry which is preliminary data.</text>
</comment>
<dbReference type="InterPro" id="IPR002035">
    <property type="entry name" value="VWF_A"/>
</dbReference>
<dbReference type="GeneID" id="34577072"/>
<dbReference type="RefSeq" id="XP_022487793.1">
    <property type="nucleotide sequence ID" value="XM_022632338.1"/>
</dbReference>
<dbReference type="EMBL" id="LXJU01000010">
    <property type="protein sequence ID" value="OGE52351.1"/>
    <property type="molecule type" value="Genomic_DNA"/>
</dbReference>
<feature type="compositionally biased region" description="Polar residues" evidence="1">
    <location>
        <begin position="73"/>
        <end position="93"/>
    </location>
</feature>